<organism evidence="1">
    <name type="scientific">Arundo donax</name>
    <name type="common">Giant reed</name>
    <name type="synonym">Donax arundinaceus</name>
    <dbReference type="NCBI Taxonomy" id="35708"/>
    <lineage>
        <taxon>Eukaryota</taxon>
        <taxon>Viridiplantae</taxon>
        <taxon>Streptophyta</taxon>
        <taxon>Embryophyta</taxon>
        <taxon>Tracheophyta</taxon>
        <taxon>Spermatophyta</taxon>
        <taxon>Magnoliopsida</taxon>
        <taxon>Liliopsida</taxon>
        <taxon>Poales</taxon>
        <taxon>Poaceae</taxon>
        <taxon>PACMAD clade</taxon>
        <taxon>Arundinoideae</taxon>
        <taxon>Arundineae</taxon>
        <taxon>Arundo</taxon>
    </lineage>
</organism>
<sequence length="36" mass="4132">MMPSLRSTFVELAASVERLLNVCIMCQLQTIHFFAM</sequence>
<accession>A0A0A9HMY5</accession>
<name>A0A0A9HMY5_ARUDO</name>
<reference evidence="1" key="2">
    <citation type="journal article" date="2015" name="Data Brief">
        <title>Shoot transcriptome of the giant reed, Arundo donax.</title>
        <authorList>
            <person name="Barrero R.A."/>
            <person name="Guerrero F.D."/>
            <person name="Moolhuijzen P."/>
            <person name="Goolsby J.A."/>
            <person name="Tidwell J."/>
            <person name="Bellgard S.E."/>
            <person name="Bellgard M.I."/>
        </authorList>
    </citation>
    <scope>NUCLEOTIDE SEQUENCE</scope>
    <source>
        <tissue evidence="1">Shoot tissue taken approximately 20 cm above the soil surface</tissue>
    </source>
</reference>
<evidence type="ECO:0000313" key="1">
    <source>
        <dbReference type="EMBL" id="JAE36246.1"/>
    </source>
</evidence>
<proteinExistence type="predicted"/>
<dbReference type="AlphaFoldDB" id="A0A0A9HMY5"/>
<dbReference type="EMBL" id="GBRH01161650">
    <property type="protein sequence ID" value="JAE36246.1"/>
    <property type="molecule type" value="Transcribed_RNA"/>
</dbReference>
<reference evidence="1" key="1">
    <citation type="submission" date="2014-09" db="EMBL/GenBank/DDBJ databases">
        <authorList>
            <person name="Magalhaes I.L.F."/>
            <person name="Oliveira U."/>
            <person name="Santos F.R."/>
            <person name="Vidigal T.H.D.A."/>
            <person name="Brescovit A.D."/>
            <person name="Santos A.J."/>
        </authorList>
    </citation>
    <scope>NUCLEOTIDE SEQUENCE</scope>
    <source>
        <tissue evidence="1">Shoot tissue taken approximately 20 cm above the soil surface</tissue>
    </source>
</reference>
<protein>
    <submittedName>
        <fullName evidence="1">Uncharacterized protein</fullName>
    </submittedName>
</protein>